<dbReference type="Pfam" id="PF00652">
    <property type="entry name" value="Ricin_B_lectin"/>
    <property type="match status" value="1"/>
</dbReference>
<dbReference type="Gene3D" id="2.60.20.10">
    <property type="entry name" value="Crystallins"/>
    <property type="match status" value="6"/>
</dbReference>
<feature type="domain" description="Beta/gamma crystallin 'Greek key'" evidence="4">
    <location>
        <begin position="2325"/>
        <end position="2368"/>
    </location>
</feature>
<feature type="non-terminal residue" evidence="5">
    <location>
        <position position="1"/>
    </location>
</feature>
<comment type="similarity">
    <text evidence="1">Belongs to the beta/gamma-crystallin family.</text>
</comment>
<name>A0A401NXW4_SCYTO</name>
<dbReference type="Pfam" id="PF00030">
    <property type="entry name" value="Crystall"/>
    <property type="match status" value="6"/>
</dbReference>
<dbReference type="PRINTS" id="PR01367">
    <property type="entry name" value="BGCRYSTALLIN"/>
</dbReference>
<feature type="compositionally biased region" description="Polar residues" evidence="3">
    <location>
        <begin position="556"/>
        <end position="579"/>
    </location>
</feature>
<feature type="region of interest" description="Disordered" evidence="3">
    <location>
        <begin position="1024"/>
        <end position="1139"/>
    </location>
</feature>
<feature type="domain" description="Beta/gamma crystallin 'Greek key'" evidence="4">
    <location>
        <begin position="1935"/>
        <end position="1992"/>
    </location>
</feature>
<dbReference type="InterPro" id="IPR050252">
    <property type="entry name" value="Beta/Gamma-Crystallin"/>
</dbReference>
<feature type="compositionally biased region" description="Basic and acidic residues" evidence="3">
    <location>
        <begin position="495"/>
        <end position="521"/>
    </location>
</feature>
<feature type="compositionally biased region" description="Polar residues" evidence="3">
    <location>
        <begin position="600"/>
        <end position="612"/>
    </location>
</feature>
<dbReference type="PANTHER" id="PTHR11818">
    <property type="entry name" value="BETA/GAMMA CRYSTALLIN"/>
    <property type="match status" value="1"/>
</dbReference>
<evidence type="ECO:0000256" key="1">
    <source>
        <dbReference type="ARBA" id="ARBA00009646"/>
    </source>
</evidence>
<dbReference type="SMART" id="SM00458">
    <property type="entry name" value="RICIN"/>
    <property type="match status" value="1"/>
</dbReference>
<feature type="compositionally biased region" description="Basic and acidic residues" evidence="3">
    <location>
        <begin position="1058"/>
        <end position="1076"/>
    </location>
</feature>
<feature type="compositionally biased region" description="Basic and acidic residues" evidence="3">
    <location>
        <begin position="1801"/>
        <end position="1812"/>
    </location>
</feature>
<feature type="region of interest" description="Disordered" evidence="3">
    <location>
        <begin position="1798"/>
        <end position="1817"/>
    </location>
</feature>
<feature type="compositionally biased region" description="Polar residues" evidence="3">
    <location>
        <begin position="527"/>
        <end position="536"/>
    </location>
</feature>
<dbReference type="PROSITE" id="PS50915">
    <property type="entry name" value="CRYSTALLIN_BETA_GAMMA"/>
    <property type="match status" value="8"/>
</dbReference>
<feature type="compositionally biased region" description="Basic and acidic residues" evidence="3">
    <location>
        <begin position="362"/>
        <end position="371"/>
    </location>
</feature>
<evidence type="ECO:0000313" key="5">
    <source>
        <dbReference type="EMBL" id="GCB65694.1"/>
    </source>
</evidence>
<feature type="domain" description="Beta/gamma crystallin 'Greek key'" evidence="4">
    <location>
        <begin position="2374"/>
        <end position="2414"/>
    </location>
</feature>
<dbReference type="STRING" id="75743.A0A401NXW4"/>
<feature type="compositionally biased region" description="Basic and acidic residues" evidence="3">
    <location>
        <begin position="467"/>
        <end position="477"/>
    </location>
</feature>
<dbReference type="InterPro" id="IPR035992">
    <property type="entry name" value="Ricin_B-like_lectins"/>
</dbReference>
<dbReference type="InterPro" id="IPR011024">
    <property type="entry name" value="G_crystallin-like"/>
</dbReference>
<reference evidence="5 6" key="1">
    <citation type="journal article" date="2018" name="Nat. Ecol. Evol.">
        <title>Shark genomes provide insights into elasmobranch evolution and the origin of vertebrates.</title>
        <authorList>
            <person name="Hara Y"/>
            <person name="Yamaguchi K"/>
            <person name="Onimaru K"/>
            <person name="Kadota M"/>
            <person name="Koyanagi M"/>
            <person name="Keeley SD"/>
            <person name="Tatsumi K"/>
            <person name="Tanaka K"/>
            <person name="Motone F"/>
            <person name="Kageyama Y"/>
            <person name="Nozu R"/>
            <person name="Adachi N"/>
            <person name="Nishimura O"/>
            <person name="Nakagawa R"/>
            <person name="Tanegashima C"/>
            <person name="Kiyatake I"/>
            <person name="Matsumoto R"/>
            <person name="Murakumo K"/>
            <person name="Nishida K"/>
            <person name="Terakita A"/>
            <person name="Kuratani S"/>
            <person name="Sato K"/>
            <person name="Hyodo S Kuraku.S."/>
        </authorList>
    </citation>
    <scope>NUCLEOTIDE SEQUENCE [LARGE SCALE GENOMIC DNA]</scope>
</reference>
<dbReference type="SUPFAM" id="SSF50370">
    <property type="entry name" value="Ricin B-like lectins"/>
    <property type="match status" value="1"/>
</dbReference>
<feature type="compositionally biased region" description="Polar residues" evidence="3">
    <location>
        <begin position="1"/>
        <end position="11"/>
    </location>
</feature>
<evidence type="ECO:0000313" key="6">
    <source>
        <dbReference type="Proteomes" id="UP000288216"/>
    </source>
</evidence>
<feature type="compositionally biased region" description="Polar residues" evidence="3">
    <location>
        <begin position="66"/>
        <end position="84"/>
    </location>
</feature>
<evidence type="ECO:0000256" key="2">
    <source>
        <dbReference type="ARBA" id="ARBA00022737"/>
    </source>
</evidence>
<dbReference type="OrthoDB" id="9895617at2759"/>
<feature type="compositionally biased region" description="Basic residues" evidence="3">
    <location>
        <begin position="478"/>
        <end position="489"/>
    </location>
</feature>
<organism evidence="5 6">
    <name type="scientific">Scyliorhinus torazame</name>
    <name type="common">Cloudy catshark</name>
    <name type="synonym">Catulus torazame</name>
    <dbReference type="NCBI Taxonomy" id="75743"/>
    <lineage>
        <taxon>Eukaryota</taxon>
        <taxon>Metazoa</taxon>
        <taxon>Chordata</taxon>
        <taxon>Craniata</taxon>
        <taxon>Vertebrata</taxon>
        <taxon>Chondrichthyes</taxon>
        <taxon>Elasmobranchii</taxon>
        <taxon>Galeomorphii</taxon>
        <taxon>Galeoidea</taxon>
        <taxon>Carcharhiniformes</taxon>
        <taxon>Scyliorhinidae</taxon>
        <taxon>Scyliorhinus</taxon>
    </lineage>
</organism>
<feature type="domain" description="Beta/gamma crystallin 'Greek key'" evidence="4">
    <location>
        <begin position="2234"/>
        <end position="2276"/>
    </location>
</feature>
<evidence type="ECO:0000256" key="3">
    <source>
        <dbReference type="SAM" id="MobiDB-lite"/>
    </source>
</evidence>
<proteinExistence type="inferred from homology"/>
<dbReference type="OMA" id="DCETIAN"/>
<feature type="region of interest" description="Disordered" evidence="3">
    <location>
        <begin position="1633"/>
        <end position="1662"/>
    </location>
</feature>
<dbReference type="EMBL" id="BFAA01004220">
    <property type="protein sequence ID" value="GCB65694.1"/>
    <property type="molecule type" value="Genomic_DNA"/>
</dbReference>
<feature type="domain" description="Beta/gamma crystallin 'Greek key'" evidence="4">
    <location>
        <begin position="2143"/>
        <end position="2185"/>
    </location>
</feature>
<feature type="domain" description="Beta/gamma crystallin 'Greek key'" evidence="4">
    <location>
        <begin position="2093"/>
        <end position="2142"/>
    </location>
</feature>
<feature type="region of interest" description="Disordered" evidence="3">
    <location>
        <begin position="465"/>
        <end position="628"/>
    </location>
</feature>
<feature type="region of interest" description="Disordered" evidence="3">
    <location>
        <begin position="1"/>
        <end position="20"/>
    </location>
</feature>
<protein>
    <recommendedName>
        <fullName evidence="4">Beta/gamma crystallin 'Greek key' domain-containing protein</fullName>
    </recommendedName>
</protein>
<feature type="region of interest" description="Disordered" evidence="3">
    <location>
        <begin position="1493"/>
        <end position="1526"/>
    </location>
</feature>
<feature type="region of interest" description="Disordered" evidence="3">
    <location>
        <begin position="1713"/>
        <end position="1756"/>
    </location>
</feature>
<feature type="compositionally biased region" description="Basic and acidic residues" evidence="3">
    <location>
        <begin position="1111"/>
        <end position="1127"/>
    </location>
</feature>
<dbReference type="Gene3D" id="2.80.10.50">
    <property type="match status" value="1"/>
</dbReference>
<keyword evidence="6" id="KW-1185">Reference proteome</keyword>
<dbReference type="PROSITE" id="PS50231">
    <property type="entry name" value="RICIN_B_LECTIN"/>
    <property type="match status" value="1"/>
</dbReference>
<keyword evidence="2" id="KW-0677">Repeat</keyword>
<feature type="domain" description="Beta/gamma crystallin 'Greek key'" evidence="4">
    <location>
        <begin position="2415"/>
        <end position="2456"/>
    </location>
</feature>
<sequence length="2593" mass="283781">TNLVQFQNNRVPASGKAEEGKKKQVLDYLGGLFSSIKKGSKNASPSSSHGNSVDECPPVTKDFSFSGESASVQGTPDSVISSFSHDSRREGVTQTKAADQHLAEIPEGSPEERSLLPAVGNPAQLAVSSTEENRSANKNVIVADVNLQSIHKEAENQTVFECVGGQLASKSADTNPATEFVTAFVGNVSNIFGSVVINKEDTSLSSACADASLPSADRSAKEYEIGELDTCCINENISQATIRTKGSEFVNSDRLAEGQYDCETIANCLDIPAVKECVLPISETVRIEQVAEVIEIDVHPPKIKENSNIALPEVPVSLPINNIGAKLNVLDDTVQLNHSVVQGFEKETENYNIAEKPLCESTLEKQQDSSTKDTFTPVTKKSQVAETGGVPHIGEGAANSHDSEQFTTGSLSGKIQNGVVGQESNTDKTATNSLINIVSSENTTVKSVDLFSGLKTDLNSATLESIEMDKKSPTESKRGKRKGRRRRSLKSGQPSDRDAEYADAKTNEEELKEIASNKKSPEVPVKTASSPKQSTPPLVPHQTLPKSFPSREKSVQDPSKPNTSRKNCAQQASCSPTSGNKRESPVKISLEKASRAETEFSGSETCPLTHSSTDQKSDQKVEKHTASGNSDTKFLVASNGAVDDSASKKNFILSLQSADTHEHSEETIALKSAEECSAIASVSQISNQQNTGSSIKYNLIEQESSADPGMLKTLESNNLEGESNSHHAITSQLCSTVTTKIRLPSAGKEDGPGALITSNQRAICTDTRTEEEETIRITLPRKKKATSHHKVDFYATKDLPLASTKNKMYIGSLKIQIHNKSAKQAKSPATEIGQELSSTPMHAKASGGVNEDVSHNTGEILKAICVDFAETKHISAEEHKNKEMNSTSAPVENTPLKTFLGAQTGRPEENSSLGIVSSVLHTKADVKNQSFPINMRVSGINSSEIDVPTKNVKVYKADIVATTSDLDLPVPLAGVGLQNREMKENTSLPLNVLIFETAESEIEKGAPTKDVNEQKAVQDDAKGEIPQLVQQNTPNVEHQDIKDTTLPQKVQASETEVSDVKDTNVNHAGNQKDRHSAAVVKIAQQSPPKPQPRVIKDVGSPESTEMSETMPEIKGEVPAKSDSKRPPDLGAGKAELAQESSPVLQINDSKAQSTFPQPIQSLKSTVSEMKKDTNANFISEQQECLGVIMAEGTLPVQLSSSKTQQRETKVKDTSPQGIDMSVTEKEAFTICSNVEKSGTDTLTSDVVLPFQKSTIDSACKEKEIQNTPSLSVKASKITMHEIKTDTTTDVVSDTELRPNEATVEFALPLKLNTTMLQNNNSEIKATILLGAEMNNKTSANSSNELNTLTSDDIIPPMQKEVVNLQYREVDVNDIPVCAVTSITVSKIRNGVTENGAGDTVTGSTAARGELALPAEQNVSTLENRGFEIIEAALPQSLETSRSTGSKINKGFSTTAAFEQKAGSENAMNNFGQPVLSSTPKMLHNESKLKRAVAASSVETPAGNLPRTEDSQTAGSTAKESELGAATNQFSLPVQNIKESQLRESIVKEASVVDDSWTTKAIVDPNVDLDSLTNVFVSFVPQTASKSEANGLNVSFNEGSSLDSSSDMESFTETIRKYGNPINRPQKKQRVPKVPFVPPFAMPPIQEDRTSPRKEKTFDPSSFRCGLMKNRYTNKAPLSLLKMQQTETKSKVVKRVSAEQSLLFKSLTNKSSRLRVSKQKNAENDPASASDSKRSRLEVDETLAQTSKPSTEPLIEPADLTPSLLRNDVVEEFKFDLSNLTFPETQLPRFMENNLEVNTSEMEDKSDNSEKQSENGVTIPDLKTNLSEINTDFRGITNTCALDSIPTFLGSSTADGNQNPLSLFNADLFTPNSVLPNLPEAGVPGTRELTLNSRPGKIVIYNQCNLCGEAIEVFHDVKDATPWKLGRDISIRVVRGCWLIYQKPNFEGDKIALEDDVLELSDIWGQEVAEDNCDDAHISSPKTSLIGSLRRIVKTWGLPEIELCTGLHGLKRKTAYVDDVEEIEAFGVLEPTLSLDVYSGAWLLFEEPFYQGNSYFVEPGQYPCPEHWGAMDPFIGSLRPLKMGTLKVETFKDNKVIVYEKPFFEGKQLELKTDVFSFVGGDEETVLCHTYPFANIGSLKVIGGFWVGYEKPGFQGHQYVLEEGEYQEWNDWGGYDEHLQSLRFIQVNLSSPVMIMYNEINFSEKSGNIEVLGPVPDLQDIDHGLRTESINVLSGTWVAYENTDFTGEQYVLEMGLYTSYEDWGATNSKISSIQPVLLDVMDSELSKFEVQFFSEPEFQGSANVFNTDTAQFLAGFSPKSCKVQSGSWVAYDAENFTGNQYILEEESYSDLMMIGCANDVHIKSVKTVGFYFSIPVIILFQREKFEGKKIELVSEVRKLALKGYNNHIFSVQVIGGIWVAYECSNYRGRQILLQPCQIANWHQHTGWHRIGSLRPLIQSRVYFRVRNRGTGTFMTFVGELNEINMVRVQAVEGTGMDDQIWFYQDGLIKTKMAEDCCLDVVGSFFGQNSRLGISVDNSEAIQSWNISSDGVILNGIRTDLVIDIKGGQQYDQSQTILNIFDELQPTQRWDLEIL</sequence>
<feature type="compositionally biased region" description="Basic and acidic residues" evidence="3">
    <location>
        <begin position="1645"/>
        <end position="1657"/>
    </location>
</feature>
<feature type="compositionally biased region" description="Polar residues" evidence="3">
    <location>
        <begin position="405"/>
        <end position="415"/>
    </location>
</feature>
<feature type="compositionally biased region" description="Basic and acidic residues" evidence="3">
    <location>
        <begin position="613"/>
        <end position="625"/>
    </location>
</feature>
<dbReference type="SMART" id="SM00247">
    <property type="entry name" value="XTALbg"/>
    <property type="match status" value="6"/>
</dbReference>
<dbReference type="InterPro" id="IPR001064">
    <property type="entry name" value="Beta/gamma_crystallin"/>
</dbReference>
<comment type="caution">
    <text evidence="5">The sequence shown here is derived from an EMBL/GenBank/DDBJ whole genome shotgun (WGS) entry which is preliminary data.</text>
</comment>
<accession>A0A401NXW4</accession>
<feature type="compositionally biased region" description="Polar residues" evidence="3">
    <location>
        <begin position="1045"/>
        <end position="1055"/>
    </location>
</feature>
<feature type="compositionally biased region" description="Basic and acidic residues" evidence="3">
    <location>
        <begin position="580"/>
        <end position="598"/>
    </location>
</feature>
<dbReference type="InterPro" id="IPR000772">
    <property type="entry name" value="Ricin_B_lectin"/>
</dbReference>
<feature type="region of interest" description="Disordered" evidence="3">
    <location>
        <begin position="37"/>
        <end position="95"/>
    </location>
</feature>
<dbReference type="PANTHER" id="PTHR11818:SF2">
    <property type="entry name" value="BETA_GAMMA CRYSTALLIN DOMAIN-CONTAINING PROTEIN 1"/>
    <property type="match status" value="1"/>
</dbReference>
<gene>
    <name evidence="5" type="ORF">scyTo_0009989</name>
</gene>
<feature type="region of interest" description="Disordered" evidence="3">
    <location>
        <begin position="362"/>
        <end position="426"/>
    </location>
</feature>
<feature type="domain" description="Beta/gamma crystallin 'Greek key'" evidence="4">
    <location>
        <begin position="2039"/>
        <end position="2081"/>
    </location>
</feature>
<feature type="compositionally biased region" description="Polar residues" evidence="3">
    <location>
        <begin position="372"/>
        <end position="385"/>
    </location>
</feature>
<dbReference type="Proteomes" id="UP000288216">
    <property type="component" value="Unassembled WGS sequence"/>
</dbReference>
<feature type="compositionally biased region" description="Polar residues" evidence="3">
    <location>
        <begin position="41"/>
        <end position="51"/>
    </location>
</feature>
<dbReference type="SUPFAM" id="SSF49695">
    <property type="entry name" value="gamma-Crystallin-like"/>
    <property type="match status" value="3"/>
</dbReference>
<evidence type="ECO:0000259" key="4">
    <source>
        <dbReference type="PROSITE" id="PS50915"/>
    </source>
</evidence>